<evidence type="ECO:0000256" key="2">
    <source>
        <dbReference type="ARBA" id="ARBA00007145"/>
    </source>
</evidence>
<comment type="similarity">
    <text evidence="9">Belongs to the NAD synthetase family.</text>
</comment>
<evidence type="ECO:0000256" key="9">
    <source>
        <dbReference type="RuleBase" id="RU003811"/>
    </source>
</evidence>
<feature type="binding site" evidence="7">
    <location>
        <position position="187"/>
    </location>
    <ligand>
        <name>L-glutamine</name>
        <dbReference type="ChEBI" id="CHEBI:58359"/>
    </ligand>
</feature>
<evidence type="ECO:0000259" key="10">
    <source>
        <dbReference type="PROSITE" id="PS50263"/>
    </source>
</evidence>
<dbReference type="InterPro" id="IPR036526">
    <property type="entry name" value="C-N_Hydrolase_sf"/>
</dbReference>
<dbReference type="PROSITE" id="PS50263">
    <property type="entry name" value="CN_HYDROLASE"/>
    <property type="match status" value="1"/>
</dbReference>
<dbReference type="FunFam" id="3.40.50.620:FF:000106">
    <property type="entry name" value="Glutamine-dependent NAD(+) synthetase"/>
    <property type="match status" value="1"/>
</dbReference>
<dbReference type="GO" id="GO:0003952">
    <property type="term" value="F:NAD+ synthase (glutamine-hydrolyzing) activity"/>
    <property type="evidence" value="ECO:0007669"/>
    <property type="project" value="UniProtKB-UniRule"/>
</dbReference>
<feature type="active site" description="Proton acceptor; for glutaminase activity" evidence="7">
    <location>
        <position position="41"/>
    </location>
</feature>
<feature type="binding site" evidence="7">
    <location>
        <position position="119"/>
    </location>
    <ligand>
        <name>L-glutamine</name>
        <dbReference type="ChEBI" id="CHEBI:58359"/>
    </ligand>
</feature>
<feature type="active site" description="Nucleophile; for glutaminase activity" evidence="7">
    <location>
        <position position="149"/>
    </location>
</feature>
<comment type="similarity">
    <text evidence="2 7 8">In the C-terminal section; belongs to the NAD synthetase family.</text>
</comment>
<feature type="binding site" evidence="7">
    <location>
        <begin position="296"/>
        <end position="303"/>
    </location>
    <ligand>
        <name>ATP</name>
        <dbReference type="ChEBI" id="CHEBI:30616"/>
    </ligand>
</feature>
<evidence type="ECO:0000256" key="5">
    <source>
        <dbReference type="ARBA" id="ARBA00022840"/>
    </source>
</evidence>
<protein>
    <recommendedName>
        <fullName evidence="7 8">Glutamine-dependent NAD(+) synthetase</fullName>
        <ecNumber evidence="7 8">6.3.5.1</ecNumber>
    </recommendedName>
    <alternativeName>
        <fullName evidence="7 8">NAD(+) synthase [glutamine-hydrolyzing]</fullName>
    </alternativeName>
</protein>
<evidence type="ECO:0000256" key="1">
    <source>
        <dbReference type="ARBA" id="ARBA00005188"/>
    </source>
</evidence>
<dbReference type="InterPro" id="IPR003694">
    <property type="entry name" value="NAD_synthase"/>
</dbReference>
<dbReference type="CDD" id="cd00553">
    <property type="entry name" value="NAD_synthase"/>
    <property type="match status" value="1"/>
</dbReference>
<evidence type="ECO:0000313" key="12">
    <source>
        <dbReference type="Proteomes" id="UP000184001"/>
    </source>
</evidence>
<evidence type="ECO:0000256" key="4">
    <source>
        <dbReference type="ARBA" id="ARBA00022741"/>
    </source>
</evidence>
<dbReference type="GO" id="GO:0004359">
    <property type="term" value="F:glutaminase activity"/>
    <property type="evidence" value="ECO:0007669"/>
    <property type="project" value="InterPro"/>
</dbReference>
<comment type="catalytic activity">
    <reaction evidence="7 8">
        <text>deamido-NAD(+) + L-glutamine + ATP + H2O = L-glutamate + AMP + diphosphate + NAD(+) + H(+)</text>
        <dbReference type="Rhea" id="RHEA:24384"/>
        <dbReference type="ChEBI" id="CHEBI:15377"/>
        <dbReference type="ChEBI" id="CHEBI:15378"/>
        <dbReference type="ChEBI" id="CHEBI:29985"/>
        <dbReference type="ChEBI" id="CHEBI:30616"/>
        <dbReference type="ChEBI" id="CHEBI:33019"/>
        <dbReference type="ChEBI" id="CHEBI:57540"/>
        <dbReference type="ChEBI" id="CHEBI:58359"/>
        <dbReference type="ChEBI" id="CHEBI:58437"/>
        <dbReference type="ChEBI" id="CHEBI:456215"/>
        <dbReference type="EC" id="6.3.5.1"/>
    </reaction>
</comment>
<dbReference type="InterPro" id="IPR014445">
    <property type="entry name" value="Gln-dep_NAD_synthase"/>
</dbReference>
<accession>A0A8G2C7P2</accession>
<evidence type="ECO:0000256" key="3">
    <source>
        <dbReference type="ARBA" id="ARBA00022598"/>
    </source>
</evidence>
<dbReference type="EC" id="6.3.5.1" evidence="7 8"/>
<evidence type="ECO:0000256" key="8">
    <source>
        <dbReference type="PIRNR" id="PIRNR006630"/>
    </source>
</evidence>
<dbReference type="GO" id="GO:0008795">
    <property type="term" value="F:NAD+ synthase activity"/>
    <property type="evidence" value="ECO:0007669"/>
    <property type="project" value="UniProtKB-UniRule"/>
</dbReference>
<keyword evidence="3 7" id="KW-0436">Ligase</keyword>
<keyword evidence="4 7" id="KW-0547">Nucleotide-binding</keyword>
<comment type="caution">
    <text evidence="7">Lacks conserved residue(s) required for the propagation of feature annotation.</text>
</comment>
<feature type="binding site" evidence="7">
    <location>
        <position position="519"/>
    </location>
    <ligand>
        <name>deamido-NAD(+)</name>
        <dbReference type="ChEBI" id="CHEBI:58437"/>
        <note>ligand shared between two neighboring subunits</note>
    </ligand>
</feature>
<dbReference type="PANTHER" id="PTHR23090:SF9">
    <property type="entry name" value="GLUTAMINE-DEPENDENT NAD(+) SYNTHETASE"/>
    <property type="match status" value="1"/>
</dbReference>
<dbReference type="HAMAP" id="MF_02090">
    <property type="entry name" value="NadE_glutamine_dep"/>
    <property type="match status" value="1"/>
</dbReference>
<feature type="active site" description="For glutaminase activity" evidence="7">
    <location>
        <position position="113"/>
    </location>
</feature>
<dbReference type="PIRSF" id="PIRSF006630">
    <property type="entry name" value="NADS_GAT"/>
    <property type="match status" value="1"/>
</dbReference>
<dbReference type="NCBIfam" id="TIGR00552">
    <property type="entry name" value="nadE"/>
    <property type="match status" value="1"/>
</dbReference>
<dbReference type="EMBL" id="FQZR01000002">
    <property type="protein sequence ID" value="SHI67813.1"/>
    <property type="molecule type" value="Genomic_DNA"/>
</dbReference>
<dbReference type="GO" id="GO:0009435">
    <property type="term" value="P:NAD+ biosynthetic process"/>
    <property type="evidence" value="ECO:0007669"/>
    <property type="project" value="UniProtKB-UniRule"/>
</dbReference>
<feature type="binding site" evidence="7">
    <location>
        <position position="403"/>
    </location>
    <ligand>
        <name>ATP</name>
        <dbReference type="ChEBI" id="CHEBI:30616"/>
    </ligand>
</feature>
<dbReference type="GO" id="GO:0005524">
    <property type="term" value="F:ATP binding"/>
    <property type="evidence" value="ECO:0007669"/>
    <property type="project" value="UniProtKB-UniRule"/>
</dbReference>
<dbReference type="GO" id="GO:0005737">
    <property type="term" value="C:cytoplasm"/>
    <property type="evidence" value="ECO:0007669"/>
    <property type="project" value="InterPro"/>
</dbReference>
<feature type="binding site" evidence="7">
    <location>
        <position position="379"/>
    </location>
    <ligand>
        <name>deamido-NAD(+)</name>
        <dbReference type="ChEBI" id="CHEBI:58437"/>
        <note>ligand shared between two neighboring subunits</note>
    </ligand>
</feature>
<evidence type="ECO:0000256" key="7">
    <source>
        <dbReference type="HAMAP-Rule" id="MF_02090"/>
    </source>
</evidence>
<dbReference type="Gene3D" id="3.60.110.10">
    <property type="entry name" value="Carbon-nitrogen hydrolase"/>
    <property type="match status" value="1"/>
</dbReference>
<dbReference type="AlphaFoldDB" id="A0A8G2C7P2"/>
<dbReference type="Proteomes" id="UP000184001">
    <property type="component" value="Unassembled WGS sequence"/>
</dbReference>
<dbReference type="CDD" id="cd07570">
    <property type="entry name" value="GAT_Gln-NAD-synth"/>
    <property type="match status" value="1"/>
</dbReference>
<comment type="caution">
    <text evidence="11">The sequence shown here is derived from an EMBL/GenBank/DDBJ whole genome shotgun (WGS) entry which is preliminary data.</text>
</comment>
<dbReference type="Gene3D" id="3.40.50.620">
    <property type="entry name" value="HUPs"/>
    <property type="match status" value="1"/>
</dbReference>
<proteinExistence type="inferred from homology"/>
<feature type="binding site" evidence="7">
    <location>
        <position position="408"/>
    </location>
    <ligand>
        <name>deamido-NAD(+)</name>
        <dbReference type="ChEBI" id="CHEBI:58437"/>
        <note>ligand shared between two neighboring subunits</note>
    </ligand>
</feature>
<dbReference type="UniPathway" id="UPA00253">
    <property type="reaction ID" value="UER00334"/>
</dbReference>
<dbReference type="InterPro" id="IPR014729">
    <property type="entry name" value="Rossmann-like_a/b/a_fold"/>
</dbReference>
<dbReference type="SUPFAM" id="SSF52402">
    <property type="entry name" value="Adenine nucleotide alpha hydrolases-like"/>
    <property type="match status" value="1"/>
</dbReference>
<dbReference type="PANTHER" id="PTHR23090">
    <property type="entry name" value="NH 3 /GLUTAMINE-DEPENDENT NAD + SYNTHETASE"/>
    <property type="match status" value="1"/>
</dbReference>
<organism evidence="11 12">
    <name type="scientific">Halodesulfovibrio aestuarii</name>
    <dbReference type="NCBI Taxonomy" id="126333"/>
    <lineage>
        <taxon>Bacteria</taxon>
        <taxon>Pseudomonadati</taxon>
        <taxon>Thermodesulfobacteriota</taxon>
        <taxon>Desulfovibrionia</taxon>
        <taxon>Desulfovibrionales</taxon>
        <taxon>Desulfovibrionaceae</taxon>
        <taxon>Halodesulfovibrio</taxon>
    </lineage>
</organism>
<keyword evidence="6 7" id="KW-0520">NAD</keyword>
<dbReference type="SUPFAM" id="SSF56317">
    <property type="entry name" value="Carbon-nitrogen hydrolase"/>
    <property type="match status" value="1"/>
</dbReference>
<evidence type="ECO:0000256" key="6">
    <source>
        <dbReference type="ARBA" id="ARBA00023027"/>
    </source>
</evidence>
<comment type="pathway">
    <text evidence="1 7 8">Cofactor biosynthesis; NAD(+) biosynthesis; NAD(+) from deamido-NAD(+) (L-Gln route): step 1/1.</text>
</comment>
<gene>
    <name evidence="7" type="primary">nadE</name>
    <name evidence="11" type="ORF">SAMN05660830_00644</name>
</gene>
<dbReference type="RefSeq" id="WP_020001769.1">
    <property type="nucleotide sequence ID" value="NZ_CP192217.1"/>
</dbReference>
<dbReference type="Pfam" id="PF00795">
    <property type="entry name" value="CN_hydrolase"/>
    <property type="match status" value="1"/>
</dbReference>
<dbReference type="InterPro" id="IPR022310">
    <property type="entry name" value="NAD/GMP_synthase"/>
</dbReference>
<dbReference type="InterPro" id="IPR003010">
    <property type="entry name" value="C-N_Hydrolase"/>
</dbReference>
<keyword evidence="5 7" id="KW-0067">ATP-binding</keyword>
<feature type="binding site" evidence="7">
    <location>
        <position position="193"/>
    </location>
    <ligand>
        <name>L-glutamine</name>
        <dbReference type="ChEBI" id="CHEBI:58359"/>
    </ligand>
</feature>
<feature type="domain" description="CN hydrolase" evidence="10">
    <location>
        <begin position="1"/>
        <end position="257"/>
    </location>
</feature>
<sequence>MKVALLQLNPVVGDVSGNIIKIVEAVKKAAKDGAQLCVTPELSVCGYPPRDLLLRQDFIDGCQSSLKALAVELKDMPPTLVGVPINNLSSVGKPVFNAAALVANGTYSIVAHKTLLPTYDVFDENRYFEQGKLRGLVTINGRKVGVTICEDIWNDKAYWKDRRQYAQNPLAALVEDGAELIINLSASPFTLGKQFVREQMLSSMVHSYELPFLYANQIGGNDDLIFAGKSLAYAADGTLIGKGKSFEEDVLVVDLETKAGRVEQEDASDEAQAWNALVLGTRDYVRKCGFTKVVLGLSGGVDSALTAAVAVEALGSDNVIGVLMPSPYSSQGSVDDSLDLADRLGIHTETIEIEPMLTAFLSSLHPVFNGEGTDVTEENLQARIRGNLLMAMSNKFGALLLTTGNKSELAVGYCTIYGDMAGGLAVISDVPKTLVWNVCRWANEHCGNKIPMEIIEKAPSAELRPDQKDTDSLPEYEELDAILRKYIDERLSKEAIISQGHAPEDVEQILKLVKISEFKRRQAAPGLRITDRAFGTGWRMPVASSVRLP</sequence>
<name>A0A8G2C7P2_9BACT</name>
<comment type="function">
    <text evidence="7">Catalyzes the ATP-dependent amidation of deamido-NAD to form NAD. Uses L-glutamine as a nitrogen source.</text>
</comment>
<dbReference type="NCBIfam" id="NF010588">
    <property type="entry name" value="PRK13981.1"/>
    <property type="match status" value="1"/>
</dbReference>
<evidence type="ECO:0000313" key="11">
    <source>
        <dbReference type="EMBL" id="SHI67813.1"/>
    </source>
</evidence>
<reference evidence="11 12" key="1">
    <citation type="submission" date="2016-11" db="EMBL/GenBank/DDBJ databases">
        <authorList>
            <person name="Varghese N."/>
            <person name="Submissions S."/>
        </authorList>
    </citation>
    <scope>NUCLEOTIDE SEQUENCE [LARGE SCALE GENOMIC DNA]</scope>
    <source>
        <strain evidence="11 12">DSM 17919</strain>
    </source>
</reference>
<dbReference type="Pfam" id="PF02540">
    <property type="entry name" value="NAD_synthase"/>
    <property type="match status" value="1"/>
</dbReference>